<dbReference type="Pfam" id="PF01464">
    <property type="entry name" value="SLT"/>
    <property type="match status" value="1"/>
</dbReference>
<gene>
    <name evidence="7" type="ORF">H9L12_04815</name>
</gene>
<evidence type="ECO:0000256" key="5">
    <source>
        <dbReference type="SAM" id="SignalP"/>
    </source>
</evidence>
<proteinExistence type="inferred from homology"/>
<feature type="signal peptide" evidence="5">
    <location>
        <begin position="1"/>
        <end position="17"/>
    </location>
</feature>
<dbReference type="Gene3D" id="1.10.530.10">
    <property type="match status" value="1"/>
</dbReference>
<dbReference type="SUPFAM" id="SSF53955">
    <property type="entry name" value="Lysozyme-like"/>
    <property type="match status" value="1"/>
</dbReference>
<feature type="chain" id="PRO_5028883563" evidence="5">
    <location>
        <begin position="18"/>
        <end position="606"/>
    </location>
</feature>
<comment type="similarity">
    <text evidence="2">Belongs to the virb1 family.</text>
</comment>
<dbReference type="GO" id="GO:0004553">
    <property type="term" value="F:hydrolase activity, hydrolyzing O-glycosyl compounds"/>
    <property type="evidence" value="ECO:0007669"/>
    <property type="project" value="InterPro"/>
</dbReference>
<dbReference type="InterPro" id="IPR008939">
    <property type="entry name" value="Lytic_TGlycosylase_superhlx_U"/>
</dbReference>
<dbReference type="PANTHER" id="PTHR37423">
    <property type="entry name" value="SOLUBLE LYTIC MUREIN TRANSGLYCOSYLASE-RELATED"/>
    <property type="match status" value="1"/>
</dbReference>
<evidence type="ECO:0000313" key="7">
    <source>
        <dbReference type="EMBL" id="QNN65859.1"/>
    </source>
</evidence>
<name>A0A7G9SDD4_9SPHN</name>
<evidence type="ECO:0000256" key="2">
    <source>
        <dbReference type="ARBA" id="ARBA00009387"/>
    </source>
</evidence>
<dbReference type="InterPro" id="IPR008258">
    <property type="entry name" value="Transglycosylase_SLT_dom_1"/>
</dbReference>
<evidence type="ECO:0000256" key="3">
    <source>
        <dbReference type="ARBA" id="ARBA00022729"/>
    </source>
</evidence>
<feature type="region of interest" description="Disordered" evidence="4">
    <location>
        <begin position="21"/>
        <end position="80"/>
    </location>
</feature>
<feature type="compositionally biased region" description="Pro residues" evidence="4">
    <location>
        <begin position="44"/>
        <end position="67"/>
    </location>
</feature>
<keyword evidence="8" id="KW-1185">Reference proteome</keyword>
<dbReference type="GO" id="GO:0042597">
    <property type="term" value="C:periplasmic space"/>
    <property type="evidence" value="ECO:0007669"/>
    <property type="project" value="InterPro"/>
</dbReference>
<dbReference type="InterPro" id="IPR023346">
    <property type="entry name" value="Lysozyme-like_dom_sf"/>
</dbReference>
<accession>A0A7G9SDD4</accession>
<comment type="similarity">
    <text evidence="1">Belongs to the transglycosylase Slt family.</text>
</comment>
<dbReference type="RefSeq" id="WP_187542844.1">
    <property type="nucleotide sequence ID" value="NZ_CP060717.1"/>
</dbReference>
<dbReference type="AlphaFoldDB" id="A0A7G9SDD4"/>
<sequence length="606" mass="65224">MSVWLAGAALCAMPAWAQQQTPSAEDPLAPIDTQMPQDTLAPQPAKPVPAPTPAPTPAPSIVPPVVAPTPEQEAGSIHPYVPPRVAPKDWKGVFAAIRTGDWLGAQLGIAALPDGPLKPVAKAELYTAKNSPKVDLASINALLVESPDLPHTEQLQRMAIARGASSAPGIAPRPTVFLGSAPRRQRARPVANEPLADALRAQLDPLVRADDFAAAEALLIAQGPFLTPDARAEAGQRVAWIYYVLGQDGEARRVADQWRVGAGGEWGGQAAWISGLAAWRQNDCTASAAAFRETARLTADRELAAAAFYWAARSEQACRRPREVQGLLKAAARSADSFYGLVARETLGMPTTIAPASRSRAGGFVPMNLLRARELSAIGERGLADEFIRYQARLSPPGDHHKLLALAEELNLPATEYWLAHNGQPGAPVQAADRFPTLRWRPTTGWRIDPALGMAHTRQESDFRAGVVSPAGAVGLMQVRPGTAGDFARARGTAVGDLKDPSVNLEYGQSFIELMRGKAATRGQILKIIAAYNAGPVPVDRWNFINDRGDPLLWIESLPYWETRYYVPAVLRNMFVYQGLDGRDQPALKTLAEHKWPAFPTAPGSR</sequence>
<organism evidence="7 8">
    <name type="scientific">Sphingomonas rhizophila</name>
    <dbReference type="NCBI Taxonomy" id="2071607"/>
    <lineage>
        <taxon>Bacteria</taxon>
        <taxon>Pseudomonadati</taxon>
        <taxon>Pseudomonadota</taxon>
        <taxon>Alphaproteobacteria</taxon>
        <taxon>Sphingomonadales</taxon>
        <taxon>Sphingomonadaceae</taxon>
        <taxon>Sphingomonas</taxon>
    </lineage>
</organism>
<evidence type="ECO:0000256" key="1">
    <source>
        <dbReference type="ARBA" id="ARBA00007734"/>
    </source>
</evidence>
<dbReference type="Proteomes" id="UP000515955">
    <property type="component" value="Chromosome"/>
</dbReference>
<evidence type="ECO:0000259" key="6">
    <source>
        <dbReference type="Pfam" id="PF01464"/>
    </source>
</evidence>
<evidence type="ECO:0000256" key="4">
    <source>
        <dbReference type="SAM" id="MobiDB-lite"/>
    </source>
</evidence>
<dbReference type="KEGG" id="srhi:H9L12_04815"/>
<feature type="domain" description="Transglycosylase SLT" evidence="6">
    <location>
        <begin position="445"/>
        <end position="543"/>
    </location>
</feature>
<dbReference type="SUPFAM" id="SSF48435">
    <property type="entry name" value="Bacterial muramidases"/>
    <property type="match status" value="1"/>
</dbReference>
<dbReference type="EMBL" id="CP060717">
    <property type="protein sequence ID" value="QNN65859.1"/>
    <property type="molecule type" value="Genomic_DNA"/>
</dbReference>
<protein>
    <submittedName>
        <fullName evidence="7">Lytic transglycosylase domain-containing protein</fullName>
    </submittedName>
</protein>
<evidence type="ECO:0000313" key="8">
    <source>
        <dbReference type="Proteomes" id="UP000515955"/>
    </source>
</evidence>
<keyword evidence="3 5" id="KW-0732">Signal</keyword>
<reference evidence="7 8" key="1">
    <citation type="submission" date="2020-08" db="EMBL/GenBank/DDBJ databases">
        <title>Genome sequence of Sphingomonas rhizophila KACC 19189T.</title>
        <authorList>
            <person name="Hyun D.-W."/>
            <person name="Bae J.-W."/>
        </authorList>
    </citation>
    <scope>NUCLEOTIDE SEQUENCE [LARGE SCALE GENOMIC DNA]</scope>
    <source>
        <strain evidence="7 8">KACC 19189</strain>
    </source>
</reference>
<dbReference type="PANTHER" id="PTHR37423:SF2">
    <property type="entry name" value="MEMBRANE-BOUND LYTIC MUREIN TRANSGLYCOSYLASE C"/>
    <property type="match status" value="1"/>
</dbReference>
<dbReference type="CDD" id="cd13401">
    <property type="entry name" value="Slt70-like"/>
    <property type="match status" value="1"/>
</dbReference>